<gene>
    <name evidence="1" type="ORF">C4617_04450</name>
</gene>
<dbReference type="Pfam" id="PF19821">
    <property type="entry name" value="Phage_capsid_2"/>
    <property type="match status" value="1"/>
</dbReference>
<proteinExistence type="predicted"/>
<dbReference type="EMBL" id="PSQJ01000005">
    <property type="protein sequence ID" value="PTL86262.1"/>
    <property type="molecule type" value="Genomic_DNA"/>
</dbReference>
<dbReference type="Proteomes" id="UP000240811">
    <property type="component" value="Unassembled WGS sequence"/>
</dbReference>
<dbReference type="InterPro" id="IPR045565">
    <property type="entry name" value="Phage_capsid_2"/>
</dbReference>
<accession>A0A2T4VWW0</accession>
<name>A0A2T4VWW0_9HYPH</name>
<evidence type="ECO:0000313" key="2">
    <source>
        <dbReference type="Proteomes" id="UP000240811"/>
    </source>
</evidence>
<reference evidence="2" key="1">
    <citation type="submission" date="2018-02" db="EMBL/GenBank/DDBJ databases">
        <title>Genome sequence of Candidatus Liberibacter europaeus.</title>
        <authorList>
            <person name="Frampton R.A."/>
            <person name="Thompson S.M."/>
            <person name="David C."/>
            <person name="Addison S.M."/>
            <person name="Smith G.R."/>
        </authorList>
    </citation>
    <scope>NUCLEOTIDE SEQUENCE [LARGE SCALE GENOMIC DNA]</scope>
</reference>
<sequence length="333" mass="37474">MATQDFKLIAEPKVASNIRIALNGVKEGITGHTIMRVNQTGNEIIALNMYKPIEAHRKIGLSPKTPEETSELEQRIIKPKAFHVSIPTDWESINELNHNPRGPLSEVVTNSLKEAMEREVVRSAFGPSIIGPYDANEPPKELDKNMIVKIGDRIPGRSSQFDNTTADRLLLAARNLQKNGVNFKNKSVYLAMTSDAYTTLFGDIRLISKDYVQYANWENGIMTHFAGFEFVITDFLPGGRKQPCEYDKEGKRTTTPSIPLPQLPKDAPKDALQVKSYALYWDKAALETAIWKNLELQVGLRTERSFSHLLYGSFQMGCVRTEESRIGYIEMPA</sequence>
<dbReference type="AlphaFoldDB" id="A0A2T4VWW0"/>
<comment type="caution">
    <text evidence="1">The sequence shown here is derived from an EMBL/GenBank/DDBJ whole genome shotgun (WGS) entry which is preliminary data.</text>
</comment>
<evidence type="ECO:0000313" key="1">
    <source>
        <dbReference type="EMBL" id="PTL86262.1"/>
    </source>
</evidence>
<protein>
    <submittedName>
        <fullName evidence="1">Uncharacterized protein</fullName>
    </submittedName>
</protein>
<organism evidence="1 2">
    <name type="scientific">Candidatus Liberibacter europaeus</name>
    <dbReference type="NCBI Taxonomy" id="744859"/>
    <lineage>
        <taxon>Bacteria</taxon>
        <taxon>Pseudomonadati</taxon>
        <taxon>Pseudomonadota</taxon>
        <taxon>Alphaproteobacteria</taxon>
        <taxon>Hyphomicrobiales</taxon>
        <taxon>Rhizobiaceae</taxon>
        <taxon>Liberibacter</taxon>
    </lineage>
</organism>